<reference evidence="1" key="1">
    <citation type="journal article" date="2022" name="bioRxiv">
        <title>Sequencing and chromosome-scale assembly of the giantPleurodeles waltlgenome.</title>
        <authorList>
            <person name="Brown T."/>
            <person name="Elewa A."/>
            <person name="Iarovenko S."/>
            <person name="Subramanian E."/>
            <person name="Araus A.J."/>
            <person name="Petzold A."/>
            <person name="Susuki M."/>
            <person name="Suzuki K.-i.T."/>
            <person name="Hayashi T."/>
            <person name="Toyoda A."/>
            <person name="Oliveira C."/>
            <person name="Osipova E."/>
            <person name="Leigh N.D."/>
            <person name="Simon A."/>
            <person name="Yun M.H."/>
        </authorList>
    </citation>
    <scope>NUCLEOTIDE SEQUENCE</scope>
    <source>
        <strain evidence="1">20211129_DDA</strain>
        <tissue evidence="1">Liver</tissue>
    </source>
</reference>
<gene>
    <name evidence="1" type="ORF">NDU88_005428</name>
</gene>
<dbReference type="AlphaFoldDB" id="A0AAV7MY10"/>
<name>A0AAV7MY10_PLEWA</name>
<accession>A0AAV7MY10</accession>
<proteinExistence type="predicted"/>
<comment type="caution">
    <text evidence="1">The sequence shown here is derived from an EMBL/GenBank/DDBJ whole genome shotgun (WGS) entry which is preliminary data.</text>
</comment>
<evidence type="ECO:0000313" key="1">
    <source>
        <dbReference type="EMBL" id="KAJ1108044.1"/>
    </source>
</evidence>
<evidence type="ECO:0000313" key="2">
    <source>
        <dbReference type="Proteomes" id="UP001066276"/>
    </source>
</evidence>
<organism evidence="1 2">
    <name type="scientific">Pleurodeles waltl</name>
    <name type="common">Iberian ribbed newt</name>
    <dbReference type="NCBI Taxonomy" id="8319"/>
    <lineage>
        <taxon>Eukaryota</taxon>
        <taxon>Metazoa</taxon>
        <taxon>Chordata</taxon>
        <taxon>Craniata</taxon>
        <taxon>Vertebrata</taxon>
        <taxon>Euteleostomi</taxon>
        <taxon>Amphibia</taxon>
        <taxon>Batrachia</taxon>
        <taxon>Caudata</taxon>
        <taxon>Salamandroidea</taxon>
        <taxon>Salamandridae</taxon>
        <taxon>Pleurodelinae</taxon>
        <taxon>Pleurodeles</taxon>
    </lineage>
</organism>
<dbReference type="Proteomes" id="UP001066276">
    <property type="component" value="Chromosome 9"/>
</dbReference>
<keyword evidence="2" id="KW-1185">Reference proteome</keyword>
<sequence length="107" mass="12505">MSEDKVRRALVLLEQAGRLDLVRTEALTPERPARQASAGWRQRFWHIRHRTPRLPVYRLKRGPPRRKNVRGRIYAIDSSLRGGHDAQSRAGSVHPMNVWDAMNRRSF</sequence>
<protein>
    <submittedName>
        <fullName evidence="1">Uncharacterized protein</fullName>
    </submittedName>
</protein>
<dbReference type="EMBL" id="JANPWB010000013">
    <property type="protein sequence ID" value="KAJ1108044.1"/>
    <property type="molecule type" value="Genomic_DNA"/>
</dbReference>